<dbReference type="OrthoDB" id="8924219at2759"/>
<protein>
    <submittedName>
        <fullName evidence="2">Uncharacterized protein</fullName>
    </submittedName>
</protein>
<feature type="chain" id="PRO_5038635733" evidence="1">
    <location>
        <begin position="24"/>
        <end position="135"/>
    </location>
</feature>
<accession>A0A9D3NAH4</accession>
<reference evidence="2 3" key="1">
    <citation type="submission" date="2021-06" db="EMBL/GenBank/DDBJ databases">
        <title>Chromosome-level genome assembly of the red-tail catfish (Hemibagrus wyckioides).</title>
        <authorList>
            <person name="Shao F."/>
        </authorList>
    </citation>
    <scope>NUCLEOTIDE SEQUENCE [LARGE SCALE GENOMIC DNA]</scope>
    <source>
        <strain evidence="2">EC202008001</strain>
        <tissue evidence="2">Blood</tissue>
    </source>
</reference>
<proteinExistence type="predicted"/>
<evidence type="ECO:0000313" key="3">
    <source>
        <dbReference type="Proteomes" id="UP000824219"/>
    </source>
</evidence>
<comment type="caution">
    <text evidence="2">The sequence shown here is derived from an EMBL/GenBank/DDBJ whole genome shotgun (WGS) entry which is preliminary data.</text>
</comment>
<name>A0A9D3NAH4_9TELE</name>
<dbReference type="Proteomes" id="UP000824219">
    <property type="component" value="Linkage Group LG21"/>
</dbReference>
<dbReference type="EMBL" id="JAHKSW010000021">
    <property type="protein sequence ID" value="KAG7319201.1"/>
    <property type="molecule type" value="Genomic_DNA"/>
</dbReference>
<keyword evidence="3" id="KW-1185">Reference proteome</keyword>
<keyword evidence="1" id="KW-0732">Signal</keyword>
<evidence type="ECO:0000256" key="1">
    <source>
        <dbReference type="SAM" id="SignalP"/>
    </source>
</evidence>
<organism evidence="2 3">
    <name type="scientific">Hemibagrus wyckioides</name>
    <dbReference type="NCBI Taxonomy" id="337641"/>
    <lineage>
        <taxon>Eukaryota</taxon>
        <taxon>Metazoa</taxon>
        <taxon>Chordata</taxon>
        <taxon>Craniata</taxon>
        <taxon>Vertebrata</taxon>
        <taxon>Euteleostomi</taxon>
        <taxon>Actinopterygii</taxon>
        <taxon>Neopterygii</taxon>
        <taxon>Teleostei</taxon>
        <taxon>Ostariophysi</taxon>
        <taxon>Siluriformes</taxon>
        <taxon>Bagridae</taxon>
        <taxon>Hemibagrus</taxon>
    </lineage>
</organism>
<dbReference type="AlphaFoldDB" id="A0A9D3NAH4"/>
<sequence length="135" mass="14840">MGRQGELAASLLILVLMAYICEAALLRRSSAADFLRSGREKRAARCANGDCSSESSESEEILEANSDYEQENSKILFPGGSQAGVLKFFLQDEHICGCARPERQNAELIYRITRAGYEAMPGWSVGADTLQRSEE</sequence>
<evidence type="ECO:0000313" key="2">
    <source>
        <dbReference type="EMBL" id="KAG7319201.1"/>
    </source>
</evidence>
<feature type="signal peptide" evidence="1">
    <location>
        <begin position="1"/>
        <end position="23"/>
    </location>
</feature>
<gene>
    <name evidence="2" type="ORF">KOW79_017675</name>
</gene>